<evidence type="ECO:0000313" key="6">
    <source>
        <dbReference type="Proteomes" id="UP000886722"/>
    </source>
</evidence>
<comment type="caution">
    <text evidence="5">The sequence shown here is derived from an EMBL/GenBank/DDBJ whole genome shotgun (WGS) entry which is preliminary data.</text>
</comment>
<dbReference type="InterPro" id="IPR036514">
    <property type="entry name" value="SGNH_hydro_sf"/>
</dbReference>
<protein>
    <submittedName>
        <fullName evidence="5">Rhamnogalacturonan acetylesterase</fullName>
    </submittedName>
</protein>
<dbReference type="CDD" id="cd01821">
    <property type="entry name" value="Rhamnogalacturan_acetylesterase_like"/>
    <property type="match status" value="1"/>
</dbReference>
<evidence type="ECO:0000256" key="2">
    <source>
        <dbReference type="ARBA" id="ARBA00022801"/>
    </source>
</evidence>
<proteinExistence type="inferred from homology"/>
<accession>A0A9D1GFU4</accession>
<evidence type="ECO:0000256" key="3">
    <source>
        <dbReference type="SAM" id="SignalP"/>
    </source>
</evidence>
<reference evidence="5" key="2">
    <citation type="journal article" date="2021" name="PeerJ">
        <title>Extensive microbial diversity within the chicken gut microbiome revealed by metagenomics and culture.</title>
        <authorList>
            <person name="Gilroy R."/>
            <person name="Ravi A."/>
            <person name="Getino M."/>
            <person name="Pursley I."/>
            <person name="Horton D.L."/>
            <person name="Alikhan N.F."/>
            <person name="Baker D."/>
            <person name="Gharbi K."/>
            <person name="Hall N."/>
            <person name="Watson M."/>
            <person name="Adriaenssens E.M."/>
            <person name="Foster-Nyarko E."/>
            <person name="Jarju S."/>
            <person name="Secka A."/>
            <person name="Antonio M."/>
            <person name="Oren A."/>
            <person name="Chaudhuri R.R."/>
            <person name="La Ragione R."/>
            <person name="Hildebrand F."/>
            <person name="Pallen M.J."/>
        </authorList>
    </citation>
    <scope>NUCLEOTIDE SEQUENCE</scope>
    <source>
        <strain evidence="5">21143</strain>
    </source>
</reference>
<comment type="similarity">
    <text evidence="1">Belongs to the 'GDSL' lipolytic enzyme family.</text>
</comment>
<organism evidence="5 6">
    <name type="scientific">Candidatus Caccoplasma intestinavium</name>
    <dbReference type="NCBI Taxonomy" id="2840716"/>
    <lineage>
        <taxon>Bacteria</taxon>
        <taxon>Pseudomonadati</taxon>
        <taxon>Bacteroidota</taxon>
        <taxon>Bacteroidia</taxon>
        <taxon>Bacteroidales</taxon>
        <taxon>Bacteroidaceae</taxon>
        <taxon>Bacteroidaceae incertae sedis</taxon>
        <taxon>Candidatus Caccoplasma</taxon>
    </lineage>
</organism>
<dbReference type="InterPro" id="IPR013830">
    <property type="entry name" value="SGNH_hydro"/>
</dbReference>
<dbReference type="PANTHER" id="PTHR43695">
    <property type="entry name" value="PUTATIVE (AFU_ORTHOLOGUE AFUA_2G17250)-RELATED"/>
    <property type="match status" value="1"/>
</dbReference>
<feature type="domain" description="SGNH hydrolase-type esterase" evidence="4">
    <location>
        <begin position="27"/>
        <end position="252"/>
    </location>
</feature>
<evidence type="ECO:0000256" key="1">
    <source>
        <dbReference type="ARBA" id="ARBA00008668"/>
    </source>
</evidence>
<dbReference type="SUPFAM" id="SSF52266">
    <property type="entry name" value="SGNH hydrolase"/>
    <property type="match status" value="1"/>
</dbReference>
<dbReference type="Proteomes" id="UP000886722">
    <property type="component" value="Unassembled WGS sequence"/>
</dbReference>
<dbReference type="AlphaFoldDB" id="A0A9D1GFU4"/>
<evidence type="ECO:0000313" key="5">
    <source>
        <dbReference type="EMBL" id="HIT40248.1"/>
    </source>
</evidence>
<dbReference type="Pfam" id="PF13472">
    <property type="entry name" value="Lipase_GDSL_2"/>
    <property type="match status" value="1"/>
</dbReference>
<gene>
    <name evidence="5" type="ORF">IAD06_09475</name>
</gene>
<feature type="chain" id="PRO_5039081270" evidence="3">
    <location>
        <begin position="22"/>
        <end position="630"/>
    </location>
</feature>
<keyword evidence="3" id="KW-0732">Signal</keyword>
<keyword evidence="2" id="KW-0378">Hydrolase</keyword>
<dbReference type="EMBL" id="DVKT01000069">
    <property type="protein sequence ID" value="HIT40248.1"/>
    <property type="molecule type" value="Genomic_DNA"/>
</dbReference>
<evidence type="ECO:0000259" key="4">
    <source>
        <dbReference type="Pfam" id="PF13472"/>
    </source>
</evidence>
<feature type="signal peptide" evidence="3">
    <location>
        <begin position="1"/>
        <end position="21"/>
    </location>
</feature>
<reference evidence="5" key="1">
    <citation type="submission" date="2020-10" db="EMBL/GenBank/DDBJ databases">
        <authorList>
            <person name="Gilroy R."/>
        </authorList>
    </citation>
    <scope>NUCLEOTIDE SEQUENCE</scope>
    <source>
        <strain evidence="5">21143</strain>
    </source>
</reference>
<name>A0A9D1GFU4_9BACT</name>
<sequence>MKKLHIFIASLLAMSSVWTTAQTVHTIGDSTMADYNESTTDQRGWGQMFQQFFDETITVNNRGKSGASSKSFYEESAYWPSVKKQIAEGDYVIIQFAHNDEKNGGMDGDSVRAKTGDMTVDYRGTTPQGTYKEYLRRYVNETRALGATPILVSSMCRKYFSGNTIRRNGRHDLGDSFSILQDDGTITTGNKVPETDRSMDYPYAMKQVAEEMDVPFIDLTTKSAELYISYGEAACSELLFGKNDNTHPIALGATLIARIVAQEMAAQNILADHIRQNADLLVNPVSLDFGKAYIGQQLVREVSVSGFDLAPADGSLSVTASDGFLISLDKKDYTSSLSLDYTGGNLTYTRIYVLATVAVAGVVSGTLALSNGNHSKSIPLTCEGVDLAGGEEVLLQWPLAENDSYQLTGPAIAVPQSWSEMSVQRYASPNANTIWPEGCGLVNGQKTQRNLIVGEKWPAGEIDEVSTRYIQFGITASEGTVLHIDSIGLYVCGAGGNGMRCRVSYSTNDDFSEAVSIAELTSSMVANTMYVVSAQPVLELSEGETLLLRIYPWYSSEATGKTICLSHVTLHGVAESVSSIQETNATDARLLQTIYYDICGVQLHSAPESGIYLEKNCYSDGRVSVLKKLK</sequence>
<dbReference type="InterPro" id="IPR037459">
    <property type="entry name" value="RhgT-like"/>
</dbReference>
<dbReference type="Gene3D" id="3.40.50.1110">
    <property type="entry name" value="SGNH hydrolase"/>
    <property type="match status" value="1"/>
</dbReference>
<dbReference type="PANTHER" id="PTHR43695:SF1">
    <property type="entry name" value="RHAMNOGALACTURONAN ACETYLESTERASE"/>
    <property type="match status" value="1"/>
</dbReference>
<dbReference type="GO" id="GO:0016788">
    <property type="term" value="F:hydrolase activity, acting on ester bonds"/>
    <property type="evidence" value="ECO:0007669"/>
    <property type="project" value="UniProtKB-ARBA"/>
</dbReference>